<dbReference type="Gene3D" id="3.100.10.10">
    <property type="match status" value="1"/>
</dbReference>
<evidence type="ECO:0000313" key="6">
    <source>
        <dbReference type="EMBL" id="CDR38332.1"/>
    </source>
</evidence>
<dbReference type="InterPro" id="IPR021131">
    <property type="entry name" value="Ribosomal_uL15/eL18"/>
</dbReference>
<dbReference type="PANTHER" id="PTHR12934:SF11">
    <property type="entry name" value="LARGE RIBOSOMAL SUBUNIT PROTEIN UL15M"/>
    <property type="match status" value="1"/>
</dbReference>
<reference evidence="8" key="2">
    <citation type="journal article" date="2017" name="Genome Announc.">
        <title>Genome sequences of Cyberlindnera fabianii 65, Pichia kudriavzevii 129, and Saccharomyces cerevisiae 131 isolated from fermented masau fruits in Zimbabwe.</title>
        <authorList>
            <person name="van Rijswijck I.M.H."/>
            <person name="Derks M.F.L."/>
            <person name="Abee T."/>
            <person name="de Ridder D."/>
            <person name="Smid E.J."/>
        </authorList>
    </citation>
    <scope>NUCLEOTIDE SEQUENCE [LARGE SCALE GENOMIC DNA]</scope>
    <source>
        <strain evidence="8">65</strain>
    </source>
</reference>
<dbReference type="VEuPathDB" id="FungiDB:BON22_4042"/>
<evidence type="ECO:0000313" key="7">
    <source>
        <dbReference type="EMBL" id="ONH66036.1"/>
    </source>
</evidence>
<feature type="region of interest" description="Disordered" evidence="4">
    <location>
        <begin position="43"/>
        <end position="71"/>
    </location>
</feature>
<dbReference type="STRING" id="36022.A0A061ASH8"/>
<dbReference type="FunFam" id="3.100.10.10:FF:000017">
    <property type="entry name" value="Mrpl10p"/>
    <property type="match status" value="1"/>
</dbReference>
<dbReference type="OrthoDB" id="361383at2759"/>
<accession>A0A061ASH8</accession>
<gene>
    <name evidence="7" type="ORF">BON22_4042</name>
    <name evidence="6" type="ORF">CYFA0S_02e00408g</name>
</gene>
<dbReference type="InterPro" id="IPR005749">
    <property type="entry name" value="Ribosomal_uL15_bac-type"/>
</dbReference>
<reference evidence="6" key="1">
    <citation type="journal article" date="2014" name="Genome Announc.">
        <title>Genome sequence of the yeast Cyberlindnera fabianii (Hansenula fabianii).</title>
        <authorList>
            <person name="Freel K.C."/>
            <person name="Sarilar V."/>
            <person name="Neuveglise C."/>
            <person name="Devillers H."/>
            <person name="Friedrich A."/>
            <person name="Schacherer J."/>
        </authorList>
    </citation>
    <scope>NUCLEOTIDE SEQUENCE</scope>
    <source>
        <strain evidence="6">YJS4271</strain>
    </source>
</reference>
<evidence type="ECO:0000256" key="2">
    <source>
        <dbReference type="ARBA" id="ARBA00022980"/>
    </source>
</evidence>
<dbReference type="NCBIfam" id="TIGR01071">
    <property type="entry name" value="rplO_bact"/>
    <property type="match status" value="1"/>
</dbReference>
<reference evidence="7" key="3">
    <citation type="submission" date="2017-01" db="EMBL/GenBank/DDBJ databases">
        <authorList>
            <person name="Mah S.A."/>
            <person name="Swanson W.J."/>
            <person name="Moy G.W."/>
            <person name="Vacquier V.D."/>
        </authorList>
    </citation>
    <scope>NUCLEOTIDE SEQUENCE [LARGE SCALE GENOMIC DNA]</scope>
    <source>
        <strain evidence="7">65</strain>
    </source>
</reference>
<evidence type="ECO:0000259" key="5">
    <source>
        <dbReference type="Pfam" id="PF00828"/>
    </source>
</evidence>
<evidence type="ECO:0000256" key="1">
    <source>
        <dbReference type="ARBA" id="ARBA00007320"/>
    </source>
</evidence>
<dbReference type="GO" id="GO:0005762">
    <property type="term" value="C:mitochondrial large ribosomal subunit"/>
    <property type="evidence" value="ECO:0007669"/>
    <property type="project" value="TreeGrafter"/>
</dbReference>
<organism evidence="6">
    <name type="scientific">Cyberlindnera fabianii</name>
    <name type="common">Yeast</name>
    <name type="synonym">Hansenula fabianii</name>
    <dbReference type="NCBI Taxonomy" id="36022"/>
    <lineage>
        <taxon>Eukaryota</taxon>
        <taxon>Fungi</taxon>
        <taxon>Dikarya</taxon>
        <taxon>Ascomycota</taxon>
        <taxon>Saccharomycotina</taxon>
        <taxon>Saccharomycetes</taxon>
        <taxon>Phaffomycetales</taxon>
        <taxon>Phaffomycetaceae</taxon>
        <taxon>Cyberlindnera</taxon>
    </lineage>
</organism>
<keyword evidence="3" id="KW-0687">Ribonucleoprotein</keyword>
<dbReference type="SUPFAM" id="SSF52080">
    <property type="entry name" value="Ribosomal proteins L15p and L18e"/>
    <property type="match status" value="1"/>
</dbReference>
<feature type="domain" description="Large ribosomal subunit protein uL15/eL18" evidence="5">
    <location>
        <begin position="100"/>
        <end position="179"/>
    </location>
</feature>
<evidence type="ECO:0000256" key="3">
    <source>
        <dbReference type="ARBA" id="ARBA00023274"/>
    </source>
</evidence>
<keyword evidence="8" id="KW-1185">Reference proteome</keyword>
<dbReference type="Proteomes" id="UP000189513">
    <property type="component" value="Unassembled WGS sequence"/>
</dbReference>
<dbReference type="OMA" id="EPGWLVN"/>
<dbReference type="EMBL" id="LK052887">
    <property type="protein sequence ID" value="CDR38332.1"/>
    <property type="molecule type" value="Genomic_DNA"/>
</dbReference>
<dbReference type="EMBL" id="MPUK01000008">
    <property type="protein sequence ID" value="ONH66036.1"/>
    <property type="molecule type" value="Genomic_DNA"/>
</dbReference>
<dbReference type="HAMAP" id="MF_01341">
    <property type="entry name" value="Ribosomal_uL15"/>
    <property type="match status" value="1"/>
</dbReference>
<proteinExistence type="inferred from homology"/>
<keyword evidence="2" id="KW-0689">Ribosomal protein</keyword>
<dbReference type="AlphaFoldDB" id="A0A061ASH8"/>
<protein>
    <submittedName>
        <fullName evidence="6">CYFA0S02e00408g1_1</fullName>
    </submittedName>
</protein>
<dbReference type="GO" id="GO:0003735">
    <property type="term" value="F:structural constituent of ribosome"/>
    <property type="evidence" value="ECO:0007669"/>
    <property type="project" value="InterPro"/>
</dbReference>
<evidence type="ECO:0000313" key="8">
    <source>
        <dbReference type="Proteomes" id="UP000189513"/>
    </source>
</evidence>
<dbReference type="InterPro" id="IPR030878">
    <property type="entry name" value="Ribosomal_uL15"/>
</dbReference>
<dbReference type="PANTHER" id="PTHR12934">
    <property type="entry name" value="50S RIBOSOMAL PROTEIN L15"/>
    <property type="match status" value="1"/>
</dbReference>
<evidence type="ECO:0000256" key="4">
    <source>
        <dbReference type="SAM" id="MobiDB-lite"/>
    </source>
</evidence>
<dbReference type="GO" id="GO:0006412">
    <property type="term" value="P:translation"/>
    <property type="evidence" value="ECO:0007669"/>
    <property type="project" value="InterPro"/>
</dbReference>
<comment type="similarity">
    <text evidence="1">Belongs to the universal ribosomal protein uL15 family.</text>
</comment>
<dbReference type="InterPro" id="IPR036227">
    <property type="entry name" value="Ribosomal_uL15/eL18_sf"/>
</dbReference>
<sequence>MFSLTSLTSRVVSPHHTALLNQTRSLSLLSRLHPSHNSTFTIKRVGRGPSSGYGKTSSRGQKGQKARGTVKPWFEGGQTPITKLFPKIGFKRVNAPELDVLNLKRIIDFVRSGRLQLEDGEVLTMRKMKQVGLVTGTIKDGVKILADGKEELNFPLKVEASRASTEAIRAIEKAGGEFTARYFSRLSLSAHLHPVKYFLQRGHVPLEARPTRRRDVHYYSRVDKRGYLIKEQNVFMKAIENAQKGQQKTRHVKSSGVSSLETKTTNGAAQGYQSSGIVKLADLQL</sequence>
<name>A0A061ASH8_CYBFA</name>
<dbReference type="Pfam" id="PF00828">
    <property type="entry name" value="Ribosomal_L27A"/>
    <property type="match status" value="1"/>
</dbReference>
<feature type="region of interest" description="Disordered" evidence="4">
    <location>
        <begin position="242"/>
        <end position="261"/>
    </location>
</feature>